<feature type="signal peptide" evidence="8">
    <location>
        <begin position="1"/>
        <end position="17"/>
    </location>
</feature>
<keyword evidence="5 7" id="KW-0430">Lectin</keyword>
<dbReference type="Pfam" id="PF15711">
    <property type="entry name" value="ILEI"/>
    <property type="match status" value="1"/>
</dbReference>
<evidence type="ECO:0000313" key="11">
    <source>
        <dbReference type="Proteomes" id="UP001314229"/>
    </source>
</evidence>
<protein>
    <submittedName>
        <fullName evidence="10">Protein FAM3C-like, partial</fullName>
    </submittedName>
</protein>
<dbReference type="EMBL" id="CAWUFR010001438">
    <property type="protein sequence ID" value="CAK6983734.1"/>
    <property type="molecule type" value="Genomic_DNA"/>
</dbReference>
<evidence type="ECO:0000256" key="2">
    <source>
        <dbReference type="ARBA" id="ARBA00010905"/>
    </source>
</evidence>
<accession>A0AAV1QLD5</accession>
<keyword evidence="11" id="KW-1185">Reference proteome</keyword>
<dbReference type="CDD" id="cd13940">
    <property type="entry name" value="ILEI_FAM3C"/>
    <property type="match status" value="1"/>
</dbReference>
<gene>
    <name evidence="10" type="ORF">FSCOSCO3_A023162</name>
</gene>
<comment type="caution">
    <text evidence="10">The sequence shown here is derived from an EMBL/GenBank/DDBJ whole genome shotgun (WGS) entry which is preliminary data.</text>
</comment>
<evidence type="ECO:0000256" key="1">
    <source>
        <dbReference type="ARBA" id="ARBA00004613"/>
    </source>
</evidence>
<feature type="chain" id="PRO_5043729558" evidence="8">
    <location>
        <begin position="18"/>
        <end position="213"/>
    </location>
</feature>
<dbReference type="InterPro" id="IPR039477">
    <property type="entry name" value="ILEI/PANDER_dom"/>
</dbReference>
<keyword evidence="6" id="KW-1015">Disulfide bond</keyword>
<dbReference type="PROSITE" id="PS52031">
    <property type="entry name" value="GG_LECTIN"/>
    <property type="match status" value="1"/>
</dbReference>
<dbReference type="GO" id="GO:0030246">
    <property type="term" value="F:carbohydrate binding"/>
    <property type="evidence" value="ECO:0007669"/>
    <property type="project" value="UniProtKB-UniRule"/>
</dbReference>
<evidence type="ECO:0000256" key="7">
    <source>
        <dbReference type="PROSITE-ProRule" id="PRU01375"/>
    </source>
</evidence>
<proteinExistence type="inferred from homology"/>
<feature type="domain" description="ILEI/PANDER" evidence="9">
    <location>
        <begin position="89"/>
        <end position="175"/>
    </location>
</feature>
<evidence type="ECO:0000256" key="4">
    <source>
        <dbReference type="ARBA" id="ARBA00022729"/>
    </source>
</evidence>
<dbReference type="PANTHER" id="PTHR14592">
    <property type="entry name" value="UNCHARACTERIZED FAM3"/>
    <property type="match status" value="1"/>
</dbReference>
<evidence type="ECO:0000256" key="8">
    <source>
        <dbReference type="SAM" id="SignalP"/>
    </source>
</evidence>
<evidence type="ECO:0000256" key="5">
    <source>
        <dbReference type="ARBA" id="ARBA00022734"/>
    </source>
</evidence>
<evidence type="ECO:0000256" key="6">
    <source>
        <dbReference type="ARBA" id="ARBA00023157"/>
    </source>
</evidence>
<comment type="similarity">
    <text evidence="2">Belongs to the FAM3 family.</text>
</comment>
<sequence>MSSLLLILAVVVLCVSAEWTRDLSGGFFGQKKKTLPAKQSAASCSPHRNCPSDHFSFFLQSGAANVVGPKICVQNQLVLGSVKNNAGPGINIVIINGRSAEVLHSAYFNMYSGDVSPLIELLKNIQKGSIVLMASYDDPSTKLTDDARKLISELGSSAVSSLGFRDNWVFVGGKGFKAQSDYEKHLKNDKEKNKYENWPELIQLQGCIPKYPE</sequence>
<keyword evidence="3" id="KW-0964">Secreted</keyword>
<dbReference type="Proteomes" id="UP001314229">
    <property type="component" value="Unassembled WGS sequence"/>
</dbReference>
<evidence type="ECO:0000256" key="3">
    <source>
        <dbReference type="ARBA" id="ARBA00022525"/>
    </source>
</evidence>
<dbReference type="InterPro" id="IPR039220">
    <property type="entry name" value="FAM3"/>
</dbReference>
<organism evidence="10 11">
    <name type="scientific">Scomber scombrus</name>
    <name type="common">Atlantic mackerel</name>
    <name type="synonym">Scomber vernalis</name>
    <dbReference type="NCBI Taxonomy" id="13677"/>
    <lineage>
        <taxon>Eukaryota</taxon>
        <taxon>Metazoa</taxon>
        <taxon>Chordata</taxon>
        <taxon>Craniata</taxon>
        <taxon>Vertebrata</taxon>
        <taxon>Euteleostomi</taxon>
        <taxon>Actinopterygii</taxon>
        <taxon>Neopterygii</taxon>
        <taxon>Teleostei</taxon>
        <taxon>Neoteleostei</taxon>
        <taxon>Acanthomorphata</taxon>
        <taxon>Pelagiaria</taxon>
        <taxon>Scombriformes</taxon>
        <taxon>Scombridae</taxon>
        <taxon>Scomber</taxon>
    </lineage>
</organism>
<dbReference type="GO" id="GO:0005576">
    <property type="term" value="C:extracellular region"/>
    <property type="evidence" value="ECO:0007669"/>
    <property type="project" value="UniProtKB-SubCell"/>
</dbReference>
<dbReference type="AlphaFoldDB" id="A0AAV1QLD5"/>
<name>A0AAV1QLD5_SCOSC</name>
<keyword evidence="4 8" id="KW-0732">Signal</keyword>
<reference evidence="10 11" key="1">
    <citation type="submission" date="2024-01" db="EMBL/GenBank/DDBJ databases">
        <authorList>
            <person name="Alioto T."/>
            <person name="Alioto T."/>
            <person name="Gomez Garrido J."/>
        </authorList>
    </citation>
    <scope>NUCLEOTIDE SEQUENCE [LARGE SCALE GENOMIC DNA]</scope>
</reference>
<evidence type="ECO:0000313" key="10">
    <source>
        <dbReference type="EMBL" id="CAK6983734.1"/>
    </source>
</evidence>
<evidence type="ECO:0000259" key="9">
    <source>
        <dbReference type="Pfam" id="PF15711"/>
    </source>
</evidence>
<dbReference type="InterPro" id="IPR039475">
    <property type="entry name" value="ILEI_FAM3C"/>
</dbReference>
<comment type="subcellular location">
    <subcellularLocation>
        <location evidence="1">Secreted</location>
    </subcellularLocation>
</comment>